<evidence type="ECO:0000313" key="2">
    <source>
        <dbReference type="Proteomes" id="UP000617634"/>
    </source>
</evidence>
<dbReference type="PANTHER" id="PTHR20974">
    <property type="entry name" value="UPF0585 PROTEIN CG18661"/>
    <property type="match status" value="1"/>
</dbReference>
<keyword evidence="2" id="KW-1185">Reference proteome</keyword>
<evidence type="ECO:0000313" key="1">
    <source>
        <dbReference type="EMBL" id="MBH0112411.1"/>
    </source>
</evidence>
<protein>
    <submittedName>
        <fullName evidence="1">DUF938 domain-containing protein</fullName>
    </submittedName>
</protein>
<dbReference type="Pfam" id="PF06080">
    <property type="entry name" value="DUF938"/>
    <property type="match status" value="1"/>
</dbReference>
<accession>A0A931HAK4</accession>
<organism evidence="1 2">
    <name type="scientific">Novosphingobium aureum</name>
    <dbReference type="NCBI Taxonomy" id="2792964"/>
    <lineage>
        <taxon>Bacteria</taxon>
        <taxon>Pseudomonadati</taxon>
        <taxon>Pseudomonadota</taxon>
        <taxon>Alphaproteobacteria</taxon>
        <taxon>Sphingomonadales</taxon>
        <taxon>Sphingomonadaceae</taxon>
        <taxon>Novosphingobium</taxon>
    </lineage>
</organism>
<dbReference type="InterPro" id="IPR010342">
    <property type="entry name" value="DUF938"/>
</dbReference>
<dbReference type="Proteomes" id="UP000617634">
    <property type="component" value="Unassembled WGS sequence"/>
</dbReference>
<dbReference type="Gene3D" id="3.40.50.150">
    <property type="entry name" value="Vaccinia Virus protein VP39"/>
    <property type="match status" value="1"/>
</dbReference>
<sequence length="206" mass="22189">MSQDPAPDDRRHAPATLRNRDPILEQLRACLPPSGLVLEVASGSGEHAVHFAASLPGIVWQPSDPDPVACRSIAAWRVSEGTSNLLAPITLDAASTDSWSIESADALVCINMVHISPWAATLGLFQGAGRLLTSGSPLVLYGPYRRTGHTLEPSNAAFDEDLKRRDPRWGLRLLEDVLGAAAEAGFTEDVVHEMPANNLMIVLRRT</sequence>
<gene>
    <name evidence="1" type="ORF">I5E68_05510</name>
</gene>
<dbReference type="InterPro" id="IPR029063">
    <property type="entry name" value="SAM-dependent_MTases_sf"/>
</dbReference>
<dbReference type="PANTHER" id="PTHR20974:SF0">
    <property type="entry name" value="UPF0585 PROTEIN CG18661"/>
    <property type="match status" value="1"/>
</dbReference>
<dbReference type="SUPFAM" id="SSF53335">
    <property type="entry name" value="S-adenosyl-L-methionine-dependent methyltransferases"/>
    <property type="match status" value="1"/>
</dbReference>
<name>A0A931HAK4_9SPHN</name>
<comment type="caution">
    <text evidence="1">The sequence shown here is derived from an EMBL/GenBank/DDBJ whole genome shotgun (WGS) entry which is preliminary data.</text>
</comment>
<dbReference type="AlphaFoldDB" id="A0A931HAK4"/>
<dbReference type="EMBL" id="JADZGI010000001">
    <property type="protein sequence ID" value="MBH0112411.1"/>
    <property type="molecule type" value="Genomic_DNA"/>
</dbReference>
<proteinExistence type="predicted"/>
<reference evidence="1" key="1">
    <citation type="submission" date="2020-11" db="EMBL/GenBank/DDBJ databases">
        <title>Novosphingobium aureum sp. nov., a marine bacterium isolated from sediment of a salt flat.</title>
        <authorList>
            <person name="Yoo Y."/>
            <person name="Kim J.-J."/>
        </authorList>
    </citation>
    <scope>NUCLEOTIDE SEQUENCE</scope>
    <source>
        <strain evidence="1">YJ-S2-02</strain>
    </source>
</reference>
<dbReference type="RefSeq" id="WP_197161734.1">
    <property type="nucleotide sequence ID" value="NZ_JADZGI010000001.1"/>
</dbReference>